<protein>
    <submittedName>
        <fullName evidence="2">Putative ABC transport system substrate-binding protein</fullName>
    </submittedName>
</protein>
<feature type="region of interest" description="Disordered" evidence="1">
    <location>
        <begin position="89"/>
        <end position="109"/>
    </location>
</feature>
<dbReference type="Proteomes" id="UP000319722">
    <property type="component" value="Unassembled WGS sequence"/>
</dbReference>
<dbReference type="AlphaFoldDB" id="A0A561C872"/>
<dbReference type="PANTHER" id="PTHR35271">
    <property type="entry name" value="ABC TRANSPORTER, SUBSTRATE-BINDING LIPOPROTEIN-RELATED"/>
    <property type="match status" value="1"/>
</dbReference>
<dbReference type="Pfam" id="PF04392">
    <property type="entry name" value="ABC_sub_bind"/>
    <property type="match status" value="1"/>
</dbReference>
<evidence type="ECO:0000313" key="3">
    <source>
        <dbReference type="Proteomes" id="UP000319722"/>
    </source>
</evidence>
<sequence length="362" mass="37772">MLHLLQPQPKFVAVNPLISLLRKRRRQGACAVLALVCMAQPAASAAAAELTVLVGDELPAHAEFVQHLRASQEPGSRFELVRLAPGGAEAAQPVETARAEPESERGANAGVRTRSLRTAPANAALTLAVGAPAARAALERPGQQPLVLAMLSRLDYESLRASSPALKRGDRRVGVLLRDPAMADQLALIGAVLPQKHRIGVVATLESEPLVRELQRAAQNGNPPWDIQVEYAPDNRSLAGALHSVLPRSDALLVLPDLIGDNQAATLSVLRAGAGAGLPVFGASEGLVRSGGLAAAVSTPAQLAQQARQLGQKLASGAGGSTNPLVESAAPATVRVNVTVARGLGLRLPEERELTERLTVVR</sequence>
<accession>A0A561C872</accession>
<evidence type="ECO:0000313" key="2">
    <source>
        <dbReference type="EMBL" id="TWD87294.1"/>
    </source>
</evidence>
<dbReference type="PANTHER" id="PTHR35271:SF1">
    <property type="entry name" value="ABC TRANSPORTER, SUBSTRATE-BINDING LIPOPROTEIN"/>
    <property type="match status" value="1"/>
</dbReference>
<name>A0A561C872_9BURK</name>
<proteinExistence type="predicted"/>
<dbReference type="EMBL" id="VIVL01000003">
    <property type="protein sequence ID" value="TWD87294.1"/>
    <property type="molecule type" value="Genomic_DNA"/>
</dbReference>
<gene>
    <name evidence="2" type="ORF">FB547_103276</name>
</gene>
<dbReference type="InterPro" id="IPR007487">
    <property type="entry name" value="ABC_transpt-TYRBP-like"/>
</dbReference>
<organism evidence="2 3">
    <name type="scientific">Variovorax beijingensis</name>
    <dbReference type="NCBI Taxonomy" id="2496117"/>
    <lineage>
        <taxon>Bacteria</taxon>
        <taxon>Pseudomonadati</taxon>
        <taxon>Pseudomonadota</taxon>
        <taxon>Betaproteobacteria</taxon>
        <taxon>Burkholderiales</taxon>
        <taxon>Comamonadaceae</taxon>
        <taxon>Variovorax</taxon>
    </lineage>
</organism>
<comment type="caution">
    <text evidence="2">The sequence shown here is derived from an EMBL/GenBank/DDBJ whole genome shotgun (WGS) entry which is preliminary data.</text>
</comment>
<evidence type="ECO:0000256" key="1">
    <source>
        <dbReference type="SAM" id="MobiDB-lite"/>
    </source>
</evidence>
<dbReference type="Gene3D" id="3.40.50.2300">
    <property type="match status" value="2"/>
</dbReference>
<reference evidence="2 3" key="1">
    <citation type="submission" date="2019-06" db="EMBL/GenBank/DDBJ databases">
        <title>Sorghum-associated microbial communities from plants grown in Nebraska, USA.</title>
        <authorList>
            <person name="Schachtman D."/>
        </authorList>
    </citation>
    <scope>NUCLEOTIDE SEQUENCE [LARGE SCALE GENOMIC DNA]</scope>
    <source>
        <strain evidence="2 3">T529</strain>
    </source>
</reference>